<comment type="similarity">
    <text evidence="2">Belongs to the major facilitator superfamily. Nitrate/nitrite porter (TC 2.A.1.8) family.</text>
</comment>
<sequence>MCALSSQVRPARSVPGARARPETAHATRALILATFAFTACFYAWSIIGPLSPTLQKHLQLSEFQTAAMVAVPVLLGSILRVPLGILADIYGGRRVFSALMAFSIVPVAALAVWHDALATVIALGLLLGVAGASFAVGVVFVNGWYPPERRGFALGVYGMGMGGTVLAALTAPRIAKPLGLQAPFIVAAGVLVVATVIFASMARDAAKPAPRTGRVSLVAPLAIFRTSARAWALTLFYFLSFGGFVAMFLYLPKLLVGVYGLSKIDAGSRAAGFALLAVLGRPVGGLLADRLDPKHVLRVSFIATGVLAVLLGFSYKHMVPLTAECLTLGVVLGLGTGAVFKLVAQWFPDQVGAVTGVVGAAGGLGGFFPPLVMAMVKSATGSYTIGFLLLAAVAAVALSVVSRVRGDAR</sequence>
<keyword evidence="10" id="KW-1185">Reference proteome</keyword>
<evidence type="ECO:0000256" key="3">
    <source>
        <dbReference type="ARBA" id="ARBA00022692"/>
    </source>
</evidence>
<dbReference type="Proteomes" id="UP000321805">
    <property type="component" value="Chromosome"/>
</dbReference>
<organism evidence="9 10">
    <name type="scientific">Baekduia soli</name>
    <dbReference type="NCBI Taxonomy" id="496014"/>
    <lineage>
        <taxon>Bacteria</taxon>
        <taxon>Bacillati</taxon>
        <taxon>Actinomycetota</taxon>
        <taxon>Thermoleophilia</taxon>
        <taxon>Solirubrobacterales</taxon>
        <taxon>Baekduiaceae</taxon>
        <taxon>Baekduia</taxon>
    </lineage>
</organism>
<dbReference type="SUPFAM" id="SSF103473">
    <property type="entry name" value="MFS general substrate transporter"/>
    <property type="match status" value="1"/>
</dbReference>
<dbReference type="InterPro" id="IPR020846">
    <property type="entry name" value="MFS_dom"/>
</dbReference>
<evidence type="ECO:0000256" key="1">
    <source>
        <dbReference type="ARBA" id="ARBA00004651"/>
    </source>
</evidence>
<accession>A0A5B8U6T7</accession>
<keyword evidence="4 7" id="KW-1133">Transmembrane helix</keyword>
<comment type="subcellular location">
    <subcellularLocation>
        <location evidence="1">Cell membrane</location>
        <topology evidence="1">Multi-pass membrane protein</topology>
    </subcellularLocation>
</comment>
<feature type="transmembrane region" description="Helical" evidence="7">
    <location>
        <begin position="382"/>
        <end position="401"/>
    </location>
</feature>
<proteinExistence type="inferred from homology"/>
<evidence type="ECO:0000259" key="8">
    <source>
        <dbReference type="PROSITE" id="PS50850"/>
    </source>
</evidence>
<dbReference type="GO" id="GO:0015112">
    <property type="term" value="F:nitrate transmembrane transporter activity"/>
    <property type="evidence" value="ECO:0007669"/>
    <property type="project" value="InterPro"/>
</dbReference>
<dbReference type="GO" id="GO:0005886">
    <property type="term" value="C:plasma membrane"/>
    <property type="evidence" value="ECO:0007669"/>
    <property type="project" value="UniProtKB-SubCell"/>
</dbReference>
<feature type="transmembrane region" description="Helical" evidence="7">
    <location>
        <begin position="230"/>
        <end position="250"/>
    </location>
</feature>
<keyword evidence="5" id="KW-0534">Nitrate assimilation</keyword>
<feature type="transmembrane region" description="Helical" evidence="7">
    <location>
        <begin position="270"/>
        <end position="288"/>
    </location>
</feature>
<feature type="transmembrane region" description="Helical" evidence="7">
    <location>
        <begin position="120"/>
        <end position="145"/>
    </location>
</feature>
<dbReference type="Gene3D" id="1.20.1250.20">
    <property type="entry name" value="MFS general substrate transporter like domains"/>
    <property type="match status" value="2"/>
</dbReference>
<dbReference type="InterPro" id="IPR011701">
    <property type="entry name" value="MFS"/>
</dbReference>
<reference evidence="9 10" key="1">
    <citation type="journal article" date="2018" name="J. Microbiol.">
        <title>Baekduia soli gen. nov., sp. nov., a novel bacterium isolated from the soil of Baekdu Mountain and proposal of a novel family name, Baekduiaceae fam. nov.</title>
        <authorList>
            <person name="An D.S."/>
            <person name="Siddiqi M.Z."/>
            <person name="Kim K.H."/>
            <person name="Yu H.S."/>
            <person name="Im W.T."/>
        </authorList>
    </citation>
    <scope>NUCLEOTIDE SEQUENCE [LARGE SCALE GENOMIC DNA]</scope>
    <source>
        <strain evidence="9 10">BR7-21</strain>
    </source>
</reference>
<dbReference type="EMBL" id="CP042430">
    <property type="protein sequence ID" value="QEC48804.1"/>
    <property type="molecule type" value="Genomic_DNA"/>
</dbReference>
<dbReference type="KEGG" id="bsol:FSW04_15285"/>
<evidence type="ECO:0000256" key="6">
    <source>
        <dbReference type="ARBA" id="ARBA00023136"/>
    </source>
</evidence>
<dbReference type="InterPro" id="IPR036259">
    <property type="entry name" value="MFS_trans_sf"/>
</dbReference>
<feature type="transmembrane region" description="Helical" evidence="7">
    <location>
        <begin position="321"/>
        <end position="344"/>
    </location>
</feature>
<evidence type="ECO:0000256" key="2">
    <source>
        <dbReference type="ARBA" id="ARBA00008432"/>
    </source>
</evidence>
<feature type="transmembrane region" description="Helical" evidence="7">
    <location>
        <begin position="63"/>
        <end position="83"/>
    </location>
</feature>
<evidence type="ECO:0000256" key="4">
    <source>
        <dbReference type="ARBA" id="ARBA00022989"/>
    </source>
</evidence>
<dbReference type="PROSITE" id="PS50850">
    <property type="entry name" value="MFS"/>
    <property type="match status" value="1"/>
</dbReference>
<feature type="transmembrane region" description="Helical" evidence="7">
    <location>
        <begin position="29"/>
        <end position="51"/>
    </location>
</feature>
<evidence type="ECO:0000256" key="5">
    <source>
        <dbReference type="ARBA" id="ARBA00023063"/>
    </source>
</evidence>
<keyword evidence="6 7" id="KW-0472">Membrane</keyword>
<dbReference type="RefSeq" id="WP_146920746.1">
    <property type="nucleotide sequence ID" value="NZ_CP042430.1"/>
</dbReference>
<dbReference type="AlphaFoldDB" id="A0A5B8U6T7"/>
<dbReference type="GO" id="GO:0042128">
    <property type="term" value="P:nitrate assimilation"/>
    <property type="evidence" value="ECO:0007669"/>
    <property type="project" value="UniProtKB-KW"/>
</dbReference>
<name>A0A5B8U6T7_9ACTN</name>
<feature type="transmembrane region" description="Helical" evidence="7">
    <location>
        <begin position="295"/>
        <end position="315"/>
    </location>
</feature>
<feature type="transmembrane region" description="Helical" evidence="7">
    <location>
        <begin position="152"/>
        <end position="174"/>
    </location>
</feature>
<dbReference type="OrthoDB" id="9771451at2"/>
<evidence type="ECO:0000313" key="9">
    <source>
        <dbReference type="EMBL" id="QEC48804.1"/>
    </source>
</evidence>
<dbReference type="PANTHER" id="PTHR23515">
    <property type="entry name" value="HIGH-AFFINITY NITRATE TRANSPORTER 2.3"/>
    <property type="match status" value="1"/>
</dbReference>
<feature type="transmembrane region" description="Helical" evidence="7">
    <location>
        <begin position="95"/>
        <end position="114"/>
    </location>
</feature>
<gene>
    <name evidence="9" type="ORF">FSW04_15285</name>
</gene>
<evidence type="ECO:0000256" key="7">
    <source>
        <dbReference type="SAM" id="Phobius"/>
    </source>
</evidence>
<dbReference type="Pfam" id="PF07690">
    <property type="entry name" value="MFS_1"/>
    <property type="match status" value="1"/>
</dbReference>
<feature type="transmembrane region" description="Helical" evidence="7">
    <location>
        <begin position="180"/>
        <end position="202"/>
    </location>
</feature>
<protein>
    <submittedName>
        <fullName evidence="9">NarK/NasA family nitrate transporter</fullName>
    </submittedName>
</protein>
<feature type="domain" description="Major facilitator superfamily (MFS) profile" evidence="8">
    <location>
        <begin position="29"/>
        <end position="409"/>
    </location>
</feature>
<keyword evidence="3 7" id="KW-0812">Transmembrane</keyword>
<dbReference type="InterPro" id="IPR044772">
    <property type="entry name" value="NO3_transporter"/>
</dbReference>
<feature type="transmembrane region" description="Helical" evidence="7">
    <location>
        <begin position="351"/>
        <end position="376"/>
    </location>
</feature>
<evidence type="ECO:0000313" key="10">
    <source>
        <dbReference type="Proteomes" id="UP000321805"/>
    </source>
</evidence>